<feature type="domain" description="DUF3638" evidence="7">
    <location>
        <begin position="1847"/>
        <end position="2063"/>
    </location>
</feature>
<evidence type="ECO:0000256" key="2">
    <source>
        <dbReference type="ARBA" id="ARBA00012759"/>
    </source>
</evidence>
<reference evidence="10" key="1">
    <citation type="submission" date="2015-09" db="EMBL/GenBank/DDBJ databases">
        <authorList>
            <consortium name="Pathogen Informatics"/>
        </authorList>
    </citation>
    <scope>NUCLEOTIDE SEQUENCE [LARGE SCALE GENOMIC DNA]</scope>
    <source>
        <strain evidence="10">Lake Konstanz</strain>
    </source>
</reference>
<keyword evidence="6" id="KW-0788">Thiol protease</keyword>
<accession>A0A0S4IW92</accession>
<evidence type="ECO:0000259" key="7">
    <source>
        <dbReference type="Pfam" id="PF12340"/>
    </source>
</evidence>
<name>A0A0S4IW92_BODSA</name>
<comment type="catalytic activity">
    <reaction evidence="1">
        <text>Thiol-dependent hydrolysis of ester, thioester, amide, peptide and isopeptide bonds formed by the C-terminal Gly of ubiquitin (a 76-residue protein attached to proteins as an intracellular targeting signal).</text>
        <dbReference type="EC" id="3.4.19.12"/>
    </reaction>
</comment>
<dbReference type="VEuPathDB" id="TriTrypDB:BSAL_76610"/>
<keyword evidence="5" id="KW-0378">Hydrolase</keyword>
<dbReference type="EMBL" id="CYKH01000722">
    <property type="protein sequence ID" value="CUG26494.1"/>
    <property type="molecule type" value="Genomic_DNA"/>
</dbReference>
<dbReference type="Pfam" id="PF12359">
    <property type="entry name" value="DUF3645"/>
    <property type="match status" value="1"/>
</dbReference>
<dbReference type="EC" id="3.4.19.12" evidence="2"/>
<dbReference type="GO" id="GO:0006508">
    <property type="term" value="P:proteolysis"/>
    <property type="evidence" value="ECO:0007669"/>
    <property type="project" value="UniProtKB-KW"/>
</dbReference>
<evidence type="ECO:0000256" key="3">
    <source>
        <dbReference type="ARBA" id="ARBA00022670"/>
    </source>
</evidence>
<dbReference type="InterPro" id="IPR022099">
    <property type="entry name" value="DUF3638"/>
</dbReference>
<dbReference type="InterPro" id="IPR022105">
    <property type="entry name" value="DUF3645"/>
</dbReference>
<keyword evidence="3" id="KW-0645">Protease</keyword>
<evidence type="ECO:0000313" key="9">
    <source>
        <dbReference type="EMBL" id="CUG26494.1"/>
    </source>
</evidence>
<dbReference type="PANTHER" id="PTHR13367:SF33">
    <property type="entry name" value="P-LOOP CONTAINING NUCLEOSIDE TRIPHOSPHATE HYDROLASE PROTEIN"/>
    <property type="match status" value="1"/>
</dbReference>
<dbReference type="InterPro" id="IPR051346">
    <property type="entry name" value="OTU_Deubiquitinase"/>
</dbReference>
<evidence type="ECO:0000256" key="6">
    <source>
        <dbReference type="ARBA" id="ARBA00022807"/>
    </source>
</evidence>
<feature type="domain" description="DUF3645" evidence="8">
    <location>
        <begin position="2184"/>
        <end position="2215"/>
    </location>
</feature>
<dbReference type="OrthoDB" id="4866634at2759"/>
<dbReference type="Proteomes" id="UP000051952">
    <property type="component" value="Unassembled WGS sequence"/>
</dbReference>
<dbReference type="Pfam" id="PF12340">
    <property type="entry name" value="DUF3638"/>
    <property type="match status" value="1"/>
</dbReference>
<dbReference type="PANTHER" id="PTHR13367">
    <property type="entry name" value="UBIQUITIN THIOESTERASE"/>
    <property type="match status" value="1"/>
</dbReference>
<evidence type="ECO:0000256" key="5">
    <source>
        <dbReference type="ARBA" id="ARBA00022801"/>
    </source>
</evidence>
<evidence type="ECO:0000313" key="10">
    <source>
        <dbReference type="Proteomes" id="UP000051952"/>
    </source>
</evidence>
<proteinExistence type="predicted"/>
<sequence length="2536" mass="282183">MTSTQAEDSWALDFYENCFVSDDGEVKSIDCFEFLFGDLEPTATFQEVVTDFIEHAHRECSAKHDHHLTTLSSEKSDASHRALDALAVALPLVVWKPEHNTALTVTLGDATTLTGPSVKLVTCSTVPQLPAGSGTTLDKTNSPYDVNSSPVTQLHWLCDDGDDETHLDDTKDDLLRELDVSIAEHTKEWKSKKKIQKNATLCPATVAAALKSMAKKRSLPKDATEPIFTDISAAGFVPLSPTVIDSEAPRYVRWALFCAVVRDLLPHHHNVATTLLTTFLIKILSEDVTLLRLAISTSEESEPDSQNLRRLGLGVRRRLSSRQQALRHCASYIASDLHDPMYFAHLTHCTDVLENTMKDLYSLDAQTATLAQHRFGQPAVKDAVSDCRVHEKGFKCLPQTPLVDVHAITSQVGMNSIVALPKSLLIDPTTVRWPKPNDNELCCLHIEYLACETIFSFASDSLPPHDILHRWWDQYDTFVAKPSECDWFDITTTKTSSRSFVVQIIFWYLIEESLKTEIPVTASEFTTMPVERILAYLQMHVVDVHSRIHQTSAKLIELIQTHKAHLTYAWSKPETNFGEKLALEMPETVQKYNTELAQLKERAEGKVSLSITMREELSQLQNETCTDMACTNCPQSRERNVCHMCNFRTIRCNTIKNDTTQTVHMPFGSAAIACLCHPPKTLVAANKAATRCLSLLSNDFLKVTNCNYPGCVMQQTQWMRDLHSLRCTQSNIHVHCSTLSVTKKIIDVRNVEDVFRIASNSIEAVTLDGSDSCYPVRSIARQHTSVHVLSDDALEGSYDGEWAEEHPKVYTNSDATTRGNVAYTKNVSKACRQTLQLQRRDTVAVLGSVRCFVETQHRMALQVILNDNIDGHAIAYGSRVVGRALLLAASHTAGCLNKDHTEYLVQLKDSVLDFIASTTMPKSCALVLIAQQYGMLFARDAHHDVGAAVLHACINKASELLDDVLAPAINNGNLPTQWEAVRRAATIVQAICAFIPHCWGDRFEFGDIPKAYLNAVVFANVAKLFLHDNPCAMCTRLKSLQGLARHGATLWLPRALLGHEGAILLPLIQRLDRASCTKEIHQSTWSHVQESLLVYDGNVVFVDGSKTNFKLNVCSGEVFSNDAPLTGLPSVITTSNAFTQLFGNRNYLVHTIGRGWYRASADFGIAIFAGSTLNGSAVDPTREIVSRSLFFEFSLKQEIVLEEVVTLQHGATPITQRFRLHCTEPITTIRNRKHFVWCSENVDPAVNLYRPAPSDENQSWLDSKDVSHVTVVGVPFTLPNATASNAVCYRSIPLLHQSAPLFQLTASTYLDSRTKIEPTPKSVEVLLAPLEDNTARITFLVDENRQSIFLEHFQTSFKVTDEGLVWADDVDYQLSDDQAVHWLPCCQQYLRLTLKSSDESQLKPKEIVLLPLGFINEDGRICKPTGFVVKASLHEHFGYIECDSFEGRILLATLLTFGSSGVLCDVGDFNFPTAHIEHITALLRRSFSNVPWTERERMLMEHLHKVNSNPSVHLLCAALEKYSMGADFLSHAATNEAEPQTVSGIFTNKNDISEMTSQYRVSLKSSSMHPCCVLDADELRLACNNPDLLLDCCPPLNVCIGSNALWNICATTATTSIHVQRNIAASIQKCTDVYRWLTKLLTSDLVDGVNKTWMPNVEELISRDDVAKGIAENLLSSLTSSWDRSATHHAPPSQALLSLVLHEVDGTLNYVTQMKAKVLEVLRELGDTLVIQEKSAEKTIHPRSGDLVRLLRMSHSIERLHQHNIAHIVATTSFHSHLLSFLEPETMRALRYLCKAYTILCCEGDSLVRVQHHLRCYTKNNCDARALEVEILREVTSPRGEITAASAPWIVLEAEQRIRIRKVQYETWKMLMENPPTDSAHLVTQLNMGEGKTRVIIPMMILSEAHSHHVVCVHALSSVIREYGDAFGKSLCTPGLRMHPVYTPFNRDVDVSKRSNCYRFKRSMSSFGRRYCLIARECATSLVVKHEEGRLDGGATFGQFPTLGSLCGGDSASESLHIFDEVDELLRFNYSLVYATGKQETLPFLQVRGEVIQHILTIVSDLLSADAMESEFVWSKKNAGRSSQFPGAYTMQPQLSEVLVKRILQTFFENPAAPCAWVSTADRGALENFVTDQCPLDQNIVASTVGAGDHCEHVMFLRGLFAHDVLGFILNRRPQENYGVPPASRGTLLAVPYDAADTPSQRSDFAQPDVCIGLTFLAYFHRGITFPQFHQALTVLVQQPPALRTREARLWQPLIPEEISFPADGDVDLNNVAMVNGLYDVLHDTIPVIGFWVRFCVLEQECKHFPSMLMGSAWDIANVPRAVGFSGTSDAQCLLPESIRFEDHPSDTISGATGHMIRLVTKHTIGTVETIAASVNTVGRSEMVVRHALSHECQVVIDIGGLFAGTDLTTLAKNACKSLPENLQGVCFFNGVTWVAMSKTTYEIAELRFALVTADQCLVLFDQARCRGADLRLATNAHALVTLGEDTTKDAFMQAVGRLRKFGRSQTIRIAAQHAVVQRLGNDVTINGVLRWLITN</sequence>
<protein>
    <recommendedName>
        <fullName evidence="2">ubiquitinyl hydrolase 1</fullName>
        <ecNumber evidence="2">3.4.19.12</ecNumber>
    </recommendedName>
</protein>
<evidence type="ECO:0000256" key="4">
    <source>
        <dbReference type="ARBA" id="ARBA00022786"/>
    </source>
</evidence>
<keyword evidence="10" id="KW-1185">Reference proteome</keyword>
<evidence type="ECO:0000256" key="1">
    <source>
        <dbReference type="ARBA" id="ARBA00000707"/>
    </source>
</evidence>
<evidence type="ECO:0000259" key="8">
    <source>
        <dbReference type="Pfam" id="PF12359"/>
    </source>
</evidence>
<feature type="non-terminal residue" evidence="9">
    <location>
        <position position="2536"/>
    </location>
</feature>
<dbReference type="GO" id="GO:0004843">
    <property type="term" value="F:cysteine-type deubiquitinase activity"/>
    <property type="evidence" value="ECO:0007669"/>
    <property type="project" value="UniProtKB-EC"/>
</dbReference>
<organism evidence="9 10">
    <name type="scientific">Bodo saltans</name>
    <name type="common">Flagellated protozoan</name>
    <dbReference type="NCBI Taxonomy" id="75058"/>
    <lineage>
        <taxon>Eukaryota</taxon>
        <taxon>Discoba</taxon>
        <taxon>Euglenozoa</taxon>
        <taxon>Kinetoplastea</taxon>
        <taxon>Metakinetoplastina</taxon>
        <taxon>Eubodonida</taxon>
        <taxon>Bodonidae</taxon>
        <taxon>Bodo</taxon>
    </lineage>
</organism>
<gene>
    <name evidence="9" type="ORF">BSAL_76610</name>
</gene>
<keyword evidence="4" id="KW-0833">Ubl conjugation pathway</keyword>